<dbReference type="HOGENOM" id="CLU_056776_1_2_0"/>
<proteinExistence type="predicted"/>
<keyword evidence="7" id="KW-1185">Reference proteome</keyword>
<evidence type="ECO:0000256" key="4">
    <source>
        <dbReference type="PROSITE-ProRule" id="PRU00464"/>
    </source>
</evidence>
<dbReference type="Gene3D" id="3.30.428.10">
    <property type="entry name" value="HIT-like"/>
    <property type="match status" value="1"/>
</dbReference>
<gene>
    <name evidence="6" type="ordered locus">aq_2159</name>
</gene>
<dbReference type="eggNOG" id="COG0537">
    <property type="taxonomic scope" value="Bacteria"/>
</dbReference>
<name>O67912_AQUAE</name>
<dbReference type="EMBL" id="AE000657">
    <property type="protein sequence ID" value="AAC07886.1"/>
    <property type="molecule type" value="Genomic_DNA"/>
</dbReference>
<dbReference type="CDD" id="cd01275">
    <property type="entry name" value="FHIT"/>
    <property type="match status" value="1"/>
</dbReference>
<dbReference type="PANTHER" id="PTHR42997:SF1">
    <property type="entry name" value="AP-4-A PHOSPHORYLASE"/>
    <property type="match status" value="1"/>
</dbReference>
<dbReference type="SUPFAM" id="SSF54197">
    <property type="entry name" value="HIT-like"/>
    <property type="match status" value="1"/>
</dbReference>
<accession>O67912</accession>
<dbReference type="GO" id="GO:0015967">
    <property type="term" value="P:diadenosine tetraphosphate catabolic process"/>
    <property type="evidence" value="ECO:0000318"/>
    <property type="project" value="GO_Central"/>
</dbReference>
<organism evidence="6 7">
    <name type="scientific">Aquifex aeolicus (strain VF5)</name>
    <dbReference type="NCBI Taxonomy" id="224324"/>
    <lineage>
        <taxon>Bacteria</taxon>
        <taxon>Pseudomonadati</taxon>
        <taxon>Aquificota</taxon>
        <taxon>Aquificia</taxon>
        <taxon>Aquificales</taxon>
        <taxon>Aquificaceae</taxon>
        <taxon>Aquifex</taxon>
    </lineage>
</organism>
<dbReference type="STRING" id="224324.aq_2159"/>
<dbReference type="InterPro" id="IPR036265">
    <property type="entry name" value="HIT-like_sf"/>
</dbReference>
<evidence type="ECO:0000313" key="7">
    <source>
        <dbReference type="Proteomes" id="UP000000798"/>
    </source>
</evidence>
<dbReference type="EnsemblBacteria" id="AAC07886">
    <property type="protein sequence ID" value="AAC07886"/>
    <property type="gene ID" value="aq_2159"/>
</dbReference>
<protein>
    <recommendedName>
        <fullName evidence="5">HIT domain-containing protein</fullName>
    </recommendedName>
</protein>
<dbReference type="AlphaFoldDB" id="O67912"/>
<evidence type="ECO:0000259" key="5">
    <source>
        <dbReference type="PROSITE" id="PS51084"/>
    </source>
</evidence>
<evidence type="ECO:0000256" key="1">
    <source>
        <dbReference type="ARBA" id="ARBA00022741"/>
    </source>
</evidence>
<dbReference type="OrthoDB" id="9784774at2"/>
<dbReference type="PANTHER" id="PTHR42997">
    <property type="entry name" value="HIT FAMILY HYDROLASE"/>
    <property type="match status" value="1"/>
</dbReference>
<dbReference type="KEGG" id="aae:aq_2159"/>
<dbReference type="InterPro" id="IPR039383">
    <property type="entry name" value="FHIT"/>
</dbReference>
<dbReference type="PROSITE" id="PS51084">
    <property type="entry name" value="HIT_2"/>
    <property type="match status" value="1"/>
</dbReference>
<reference evidence="6 7" key="1">
    <citation type="journal article" date="1998" name="Nature">
        <title>The complete genome of the hyperthermophilic bacterium Aquifex aeolicus.</title>
        <authorList>
            <person name="Deckert G."/>
            <person name="Warren P.V."/>
            <person name="Gaasterland T."/>
            <person name="Young W.G."/>
            <person name="Lenox A.L."/>
            <person name="Graham D.E."/>
            <person name="Overbeek R."/>
            <person name="Snead M.A."/>
            <person name="Keller M."/>
            <person name="Aujay M."/>
            <person name="Huber R."/>
            <person name="Feldman R.A."/>
            <person name="Short J.M."/>
            <person name="Olson G.J."/>
            <person name="Swanson R.V."/>
        </authorList>
    </citation>
    <scope>NUCLEOTIDE SEQUENCE [LARGE SCALE GENOMIC DNA]</scope>
    <source>
        <strain evidence="6 7">VF5</strain>
    </source>
</reference>
<feature type="binding site" evidence="3">
    <location>
        <position position="147"/>
    </location>
    <ligand>
        <name>substrate</name>
    </ligand>
</feature>
<dbReference type="PIR" id="D70485">
    <property type="entry name" value="D70485"/>
</dbReference>
<evidence type="ECO:0000256" key="2">
    <source>
        <dbReference type="PIRSR" id="PIRSR639383-1"/>
    </source>
</evidence>
<dbReference type="Proteomes" id="UP000000798">
    <property type="component" value="Chromosome"/>
</dbReference>
<dbReference type="GO" id="GO:0008796">
    <property type="term" value="F:bis(5'-nucleosyl)-tetraphosphatase activity"/>
    <property type="evidence" value="ECO:0000318"/>
    <property type="project" value="GO_Central"/>
</dbReference>
<sequence>MWWKFSLYLSHYRYRFPSGKIFTMKILWAPWRRAYVENVDKIEGCFLCHALSQPPEKWKEVLLVYKGKNAFIILNKYPYNTGHLMIVPVKHIGNYEEVDEETALEMHKLLQVSLKALKKEYKPHGFNVGYNFGRPAGAGLEEHIHLHVVPRWNGDTNFMPVLAQTKVISEDLYSTYDRVKKAIEEVLNESS</sequence>
<dbReference type="InParanoid" id="O67912"/>
<dbReference type="GO" id="GO:0000166">
    <property type="term" value="F:nucleotide binding"/>
    <property type="evidence" value="ECO:0007669"/>
    <property type="project" value="UniProtKB-KW"/>
</dbReference>
<dbReference type="Pfam" id="PF01230">
    <property type="entry name" value="HIT"/>
    <property type="match status" value="1"/>
</dbReference>
<feature type="binding site" evidence="3">
    <location>
        <position position="75"/>
    </location>
    <ligand>
        <name>substrate</name>
    </ligand>
</feature>
<dbReference type="InterPro" id="IPR052908">
    <property type="entry name" value="AP-4-A_phosphorylase"/>
</dbReference>
<evidence type="ECO:0000313" key="6">
    <source>
        <dbReference type="EMBL" id="AAC07886.1"/>
    </source>
</evidence>
<keyword evidence="1" id="KW-0547">Nucleotide-binding</keyword>
<evidence type="ECO:0000256" key="3">
    <source>
        <dbReference type="PIRSR" id="PIRSR639383-2"/>
    </source>
</evidence>
<feature type="domain" description="HIT" evidence="5">
    <location>
        <begin position="46"/>
        <end position="158"/>
    </location>
</feature>
<feature type="active site" description="Tele-AMP-histidine intermediate" evidence="2">
    <location>
        <position position="145"/>
    </location>
</feature>
<dbReference type="InterPro" id="IPR011146">
    <property type="entry name" value="HIT-like"/>
</dbReference>
<feature type="short sequence motif" description="Histidine triad motif" evidence="4">
    <location>
        <begin position="143"/>
        <end position="147"/>
    </location>
</feature>